<dbReference type="RefSeq" id="WP_034431658.1">
    <property type="nucleotide sequence ID" value="NZ_CBTK010000079.1"/>
</dbReference>
<protein>
    <submittedName>
        <fullName evidence="3">Dienelactone hydrolase</fullName>
    </submittedName>
</protein>
<dbReference type="InterPro" id="IPR050261">
    <property type="entry name" value="FrsA_esterase"/>
</dbReference>
<evidence type="ECO:0000256" key="1">
    <source>
        <dbReference type="SAM" id="SignalP"/>
    </source>
</evidence>
<dbReference type="Pfam" id="PF01738">
    <property type="entry name" value="DLH"/>
    <property type="match status" value="1"/>
</dbReference>
<dbReference type="EMBL" id="CBTK010000079">
    <property type="protein sequence ID" value="CDH44496.1"/>
    <property type="molecule type" value="Genomic_DNA"/>
</dbReference>
<dbReference type="GO" id="GO:0016787">
    <property type="term" value="F:hydrolase activity"/>
    <property type="evidence" value="ECO:0007669"/>
    <property type="project" value="UniProtKB-KW"/>
</dbReference>
<comment type="caution">
    <text evidence="3">The sequence shown here is derived from an EMBL/GenBank/DDBJ whole genome shotgun (WGS) entry which is preliminary data.</text>
</comment>
<dbReference type="InterPro" id="IPR029058">
    <property type="entry name" value="AB_hydrolase_fold"/>
</dbReference>
<dbReference type="Proteomes" id="UP000019184">
    <property type="component" value="Unassembled WGS sequence"/>
</dbReference>
<keyword evidence="3" id="KW-0378">Hydrolase</keyword>
<dbReference type="SUPFAM" id="SSF53474">
    <property type="entry name" value="alpha/beta-Hydrolases"/>
    <property type="match status" value="1"/>
</dbReference>
<accession>A0A7U7GAC4</accession>
<evidence type="ECO:0000313" key="4">
    <source>
        <dbReference type="Proteomes" id="UP000019184"/>
    </source>
</evidence>
<keyword evidence="4" id="KW-1185">Reference proteome</keyword>
<evidence type="ECO:0000313" key="3">
    <source>
        <dbReference type="EMBL" id="CDH44496.1"/>
    </source>
</evidence>
<organism evidence="3 4">
    <name type="scientific">Candidatus Contendobacter odensis Run_B_J11</name>
    <dbReference type="NCBI Taxonomy" id="1400861"/>
    <lineage>
        <taxon>Bacteria</taxon>
        <taxon>Pseudomonadati</taxon>
        <taxon>Pseudomonadota</taxon>
        <taxon>Gammaproteobacteria</taxon>
        <taxon>Candidatus Competibacteraceae</taxon>
        <taxon>Candidatus Contendibacter</taxon>
    </lineage>
</organism>
<dbReference type="Gene3D" id="3.40.50.1820">
    <property type="entry name" value="alpha/beta hydrolase"/>
    <property type="match status" value="1"/>
</dbReference>
<evidence type="ECO:0000259" key="2">
    <source>
        <dbReference type="Pfam" id="PF01738"/>
    </source>
</evidence>
<gene>
    <name evidence="3" type="ORF">BN874_170019</name>
</gene>
<feature type="chain" id="PRO_5031078879" evidence="1">
    <location>
        <begin position="20"/>
        <end position="260"/>
    </location>
</feature>
<name>A0A7U7GAC4_9GAMM</name>
<feature type="domain" description="Dienelactone hydrolase" evidence="2">
    <location>
        <begin position="37"/>
        <end position="255"/>
    </location>
</feature>
<keyword evidence="1" id="KW-0732">Signal</keyword>
<sequence>MSKMLLLLLALLVPTLTQAAIETKTVEYRQGDTRLVGYLAYPKEAKGPLPGVLVVHEWLGLNDYAKRRADQLAELGYVAFAADIYGDGKVVADPKEAGTLSGSYKKDRPLLRARVAAALATLKAQPGVAPDKVAAIGYCFGGTTVLELARSGANVAGVVSFHGGLDTPAPQDAKNIHAKVLALHGADDPYVPADQVAAFENEMRQGGVDWQLVAYGGAVHGFTNPANGNDNSKGAAYNAVADARSWAAMQQFFGELFGGR</sequence>
<proteinExistence type="predicted"/>
<dbReference type="AlphaFoldDB" id="A0A7U7GAC4"/>
<reference evidence="3 4" key="1">
    <citation type="journal article" date="2014" name="ISME J.">
        <title>Candidatus Competibacter-lineage genomes retrieved from metagenomes reveal functional metabolic diversity.</title>
        <authorList>
            <person name="McIlroy S.J."/>
            <person name="Albertsen M."/>
            <person name="Andresen E.K."/>
            <person name="Saunders A.M."/>
            <person name="Kristiansen R."/>
            <person name="Stokholm-Bjerregaard M."/>
            <person name="Nielsen K.L."/>
            <person name="Nielsen P.H."/>
        </authorList>
    </citation>
    <scope>NUCLEOTIDE SEQUENCE [LARGE SCALE GENOMIC DNA]</scope>
    <source>
        <strain evidence="3 4">Run_B_J11</strain>
    </source>
</reference>
<dbReference type="InterPro" id="IPR002925">
    <property type="entry name" value="Dienelactn_hydro"/>
</dbReference>
<dbReference type="PANTHER" id="PTHR22946:SF0">
    <property type="entry name" value="DIENELACTONE HYDROLASE DOMAIN-CONTAINING PROTEIN"/>
    <property type="match status" value="1"/>
</dbReference>
<feature type="signal peptide" evidence="1">
    <location>
        <begin position="1"/>
        <end position="19"/>
    </location>
</feature>
<dbReference type="PANTHER" id="PTHR22946">
    <property type="entry name" value="DIENELACTONE HYDROLASE DOMAIN-CONTAINING PROTEIN-RELATED"/>
    <property type="match status" value="1"/>
</dbReference>